<dbReference type="AlphaFoldDB" id="A0A3M8PZ30"/>
<gene>
    <name evidence="5" type="ORF">EBI00_13830</name>
</gene>
<evidence type="ECO:0000256" key="3">
    <source>
        <dbReference type="PIRSR" id="PIRSR000390-2"/>
    </source>
</evidence>
<dbReference type="RefSeq" id="WP_123096537.1">
    <property type="nucleotide sequence ID" value="NZ_RIZG01000010.1"/>
</dbReference>
<dbReference type="InterPro" id="IPR015424">
    <property type="entry name" value="PyrdxlP-dep_Trfase"/>
</dbReference>
<evidence type="ECO:0000256" key="2">
    <source>
        <dbReference type="PIRSR" id="PIRSR000390-1"/>
    </source>
</evidence>
<protein>
    <submittedName>
        <fullName evidence="5">DegT/DnrJ/EryC1/StrS family aminotransferase</fullName>
    </submittedName>
</protein>
<dbReference type="InterPro" id="IPR015421">
    <property type="entry name" value="PyrdxlP-dep_Trfase_major"/>
</dbReference>
<dbReference type="GO" id="GO:0000271">
    <property type="term" value="P:polysaccharide biosynthetic process"/>
    <property type="evidence" value="ECO:0007669"/>
    <property type="project" value="TreeGrafter"/>
</dbReference>
<dbReference type="Gene3D" id="3.40.640.10">
    <property type="entry name" value="Type I PLP-dependent aspartate aminotransferase-like (Major domain)"/>
    <property type="match status" value="1"/>
</dbReference>
<dbReference type="InterPro" id="IPR015422">
    <property type="entry name" value="PyrdxlP-dep_Trfase_small"/>
</dbReference>
<keyword evidence="6" id="KW-1185">Reference proteome</keyword>
<reference evidence="5 6" key="1">
    <citation type="journal article" date="2012" name="Int. J. Syst. Evol. Microbiol.">
        <title>Marinomonas hwangdonensis sp. nov., isolated from seawater.</title>
        <authorList>
            <person name="Jung Y.T."/>
            <person name="Oh T.K."/>
            <person name="Yoon J.H."/>
        </authorList>
    </citation>
    <scope>NUCLEOTIDE SEQUENCE [LARGE SCALE GENOMIC DNA]</scope>
    <source>
        <strain evidence="5 6">HDW-15</strain>
    </source>
</reference>
<dbReference type="GO" id="GO:0030170">
    <property type="term" value="F:pyridoxal phosphate binding"/>
    <property type="evidence" value="ECO:0007669"/>
    <property type="project" value="TreeGrafter"/>
</dbReference>
<dbReference type="PANTHER" id="PTHR30244">
    <property type="entry name" value="TRANSAMINASE"/>
    <property type="match status" value="1"/>
</dbReference>
<dbReference type="InterPro" id="IPR000653">
    <property type="entry name" value="DegT/StrS_aminotransferase"/>
</dbReference>
<dbReference type="EMBL" id="RIZG01000010">
    <property type="protein sequence ID" value="RNF48792.1"/>
    <property type="molecule type" value="Genomic_DNA"/>
</dbReference>
<dbReference type="Proteomes" id="UP000280507">
    <property type="component" value="Unassembled WGS sequence"/>
</dbReference>
<evidence type="ECO:0000313" key="5">
    <source>
        <dbReference type="EMBL" id="RNF48792.1"/>
    </source>
</evidence>
<sequence length="368" mass="41167">MKIDFANLQHQYQLYKKEIDLAIQSVLDKSNYIMGDEVSLLERQLERFTSTKHAITCSNGTDALTLSMKALNISAGDEVITTPFTFIATAETIAMLGAIPVFVDVEPDTFNIDTTKIISAITSKTKAIMPVSLYGQPSNMLEISDIAKSHGLKVIIDGAQCFGSTYHGESTAKFADIYTTSFFPAKPLGCYGDGGAIFTDNDTYAEKIRMLRVHGQNERYHHKYIGMTGRLDTIQAAILLAKLPHHKEEILARDNVAQLYNKGLKNIVKTPVVRSDRKSAWAQYTIRVNNRSEFQENLLSKNIPTSIHYPKPLHLQECFQYLNLSSGMFPISEMLSKEVISLPMNPFLKTEEIDYIVDAVTSFCNADN</sequence>
<dbReference type="Pfam" id="PF01041">
    <property type="entry name" value="DegT_DnrJ_EryC1"/>
    <property type="match status" value="1"/>
</dbReference>
<keyword evidence="5" id="KW-0032">Aminotransferase</keyword>
<dbReference type="GO" id="GO:0008483">
    <property type="term" value="F:transaminase activity"/>
    <property type="evidence" value="ECO:0007669"/>
    <property type="project" value="UniProtKB-KW"/>
</dbReference>
<evidence type="ECO:0000256" key="1">
    <source>
        <dbReference type="ARBA" id="ARBA00022898"/>
    </source>
</evidence>
<evidence type="ECO:0000313" key="6">
    <source>
        <dbReference type="Proteomes" id="UP000280507"/>
    </source>
</evidence>
<keyword evidence="1 3" id="KW-0663">Pyridoxal phosphate</keyword>
<accession>A0A3M8PZ30</accession>
<name>A0A3M8PZ30_9GAMM</name>
<dbReference type="CDD" id="cd00616">
    <property type="entry name" value="AHBA_syn"/>
    <property type="match status" value="1"/>
</dbReference>
<comment type="caution">
    <text evidence="5">The sequence shown here is derived from an EMBL/GenBank/DDBJ whole genome shotgun (WGS) entry which is preliminary data.</text>
</comment>
<feature type="active site" description="Proton acceptor" evidence="2">
    <location>
        <position position="186"/>
    </location>
</feature>
<organism evidence="5 6">
    <name type="scientific">Marinomonas hwangdonensis</name>
    <dbReference type="NCBI Taxonomy" id="1053647"/>
    <lineage>
        <taxon>Bacteria</taxon>
        <taxon>Pseudomonadati</taxon>
        <taxon>Pseudomonadota</taxon>
        <taxon>Gammaproteobacteria</taxon>
        <taxon>Oceanospirillales</taxon>
        <taxon>Oceanospirillaceae</taxon>
        <taxon>Marinomonas</taxon>
    </lineage>
</organism>
<comment type="similarity">
    <text evidence="4">Belongs to the DegT/DnrJ/EryC1 family.</text>
</comment>
<evidence type="ECO:0000256" key="4">
    <source>
        <dbReference type="RuleBase" id="RU004508"/>
    </source>
</evidence>
<keyword evidence="5" id="KW-0808">Transferase</keyword>
<feature type="modified residue" description="N6-(pyridoxal phosphate)lysine" evidence="3">
    <location>
        <position position="186"/>
    </location>
</feature>
<dbReference type="PANTHER" id="PTHR30244:SF42">
    <property type="entry name" value="UDP-2-ACETAMIDO-2-DEOXY-3-OXO-D-GLUCURONATE AMINOTRANSFERASE"/>
    <property type="match status" value="1"/>
</dbReference>
<proteinExistence type="inferred from homology"/>
<dbReference type="PIRSF" id="PIRSF000390">
    <property type="entry name" value="PLP_StrS"/>
    <property type="match status" value="1"/>
</dbReference>
<dbReference type="OrthoDB" id="9804264at2"/>
<dbReference type="SUPFAM" id="SSF53383">
    <property type="entry name" value="PLP-dependent transferases"/>
    <property type="match status" value="1"/>
</dbReference>
<dbReference type="Gene3D" id="3.90.1150.10">
    <property type="entry name" value="Aspartate Aminotransferase, domain 1"/>
    <property type="match status" value="1"/>
</dbReference>